<dbReference type="PROSITE" id="PS00330">
    <property type="entry name" value="HEMOLYSIN_CALCIUM"/>
    <property type="match status" value="12"/>
</dbReference>
<dbReference type="InterPro" id="IPR050557">
    <property type="entry name" value="RTX_toxin/Mannuronan_C5-epim"/>
</dbReference>
<dbReference type="Gene3D" id="2.150.10.10">
    <property type="entry name" value="Serralysin-like metalloprotease, C-terminal"/>
    <property type="match status" value="8"/>
</dbReference>
<comment type="subcellular location">
    <subcellularLocation>
        <location evidence="1">Secreted</location>
    </subcellularLocation>
</comment>
<evidence type="ECO:0000313" key="6">
    <source>
        <dbReference type="EMBL" id="MBB3117732.1"/>
    </source>
</evidence>
<feature type="region of interest" description="Disordered" evidence="4">
    <location>
        <begin position="538"/>
        <end position="562"/>
    </location>
</feature>
<accession>A0A7W5B736</accession>
<feature type="region of interest" description="Disordered" evidence="4">
    <location>
        <begin position="796"/>
        <end position="818"/>
    </location>
</feature>
<dbReference type="SUPFAM" id="SSF51120">
    <property type="entry name" value="beta-Roll"/>
    <property type="match status" value="7"/>
</dbReference>
<evidence type="ECO:0000313" key="7">
    <source>
        <dbReference type="Proteomes" id="UP000541535"/>
    </source>
</evidence>
<feature type="region of interest" description="Disordered" evidence="4">
    <location>
        <begin position="168"/>
        <end position="227"/>
    </location>
</feature>
<feature type="compositionally biased region" description="Low complexity" evidence="4">
    <location>
        <begin position="801"/>
        <end position="815"/>
    </location>
</feature>
<feature type="compositionally biased region" description="Low complexity" evidence="4">
    <location>
        <begin position="25"/>
        <end position="35"/>
    </location>
</feature>
<name>A0A7W5B736_9BURK</name>
<feature type="region of interest" description="Disordered" evidence="4">
    <location>
        <begin position="969"/>
        <end position="1000"/>
    </location>
</feature>
<dbReference type="InterPro" id="IPR001343">
    <property type="entry name" value="Hemolysn_Ca-bd"/>
</dbReference>
<dbReference type="GO" id="GO:0005576">
    <property type="term" value="C:extracellular region"/>
    <property type="evidence" value="ECO:0007669"/>
    <property type="project" value="UniProtKB-SubCell"/>
</dbReference>
<dbReference type="PANTHER" id="PTHR38340">
    <property type="entry name" value="S-LAYER PROTEIN"/>
    <property type="match status" value="1"/>
</dbReference>
<dbReference type="InterPro" id="IPR010566">
    <property type="entry name" value="Haemolys_ca-bd"/>
</dbReference>
<dbReference type="EMBL" id="JACHXD010000002">
    <property type="protein sequence ID" value="MBB3117732.1"/>
    <property type="molecule type" value="Genomic_DNA"/>
</dbReference>
<dbReference type="InterPro" id="IPR011049">
    <property type="entry name" value="Serralysin-like_metalloprot_C"/>
</dbReference>
<dbReference type="PRINTS" id="PR00313">
    <property type="entry name" value="CABNDNGRPT"/>
</dbReference>
<feature type="region of interest" description="Disordered" evidence="4">
    <location>
        <begin position="1"/>
        <end position="35"/>
    </location>
</feature>
<gene>
    <name evidence="6" type="ORF">FHS03_000758</name>
</gene>
<comment type="caution">
    <text evidence="6">The sequence shown here is derived from an EMBL/GenBank/DDBJ whole genome shotgun (WGS) entry which is preliminary data.</text>
</comment>
<evidence type="ECO:0000256" key="4">
    <source>
        <dbReference type="SAM" id="MobiDB-lite"/>
    </source>
</evidence>
<dbReference type="AlphaFoldDB" id="A0A7W5B736"/>
<dbReference type="RefSeq" id="WP_183439697.1">
    <property type="nucleotide sequence ID" value="NZ_JACHXD010000002.1"/>
</dbReference>
<dbReference type="PANTHER" id="PTHR38340:SF1">
    <property type="entry name" value="S-LAYER PROTEIN"/>
    <property type="match status" value="1"/>
</dbReference>
<dbReference type="InterPro" id="IPR018511">
    <property type="entry name" value="Hemolysin-typ_Ca-bd_CS"/>
</dbReference>
<sequence length="1176" mass="122371">MQALNALGSTLPTDGDDLLEGGDGNDTLNGGLGNDTLNGGAGNDVYVFQRGSGHDTILESAGSKTLRFTDLSVDELPALTRVGDDLIVSYGNGDSITVLKHFNGNPVHHFEFADGKSFTTEEILAVTPIRLGSGDDTADFTTSYSIQVLGGEGNDSISVVNGHNRLSGEGGNDLLRGGEGHDTLDGGSGNDTLIGGNGSDVLRGGEGHDSLDGGAGNDLLQGDAGNDTLVGDNGSDTLVGGTGNDSYIIGANSLNTVIDNRDGGAGHIDTLVFRDIDLSALTDVKRVGDDMVINWGPTWGAQHDVTVKNMFINAGYEITHLQFRKSATSNELVTYTLNDFLATRKYVMSTGNDKPIFTDANDTILGQTGNDILTGRGGNDILNGEGGNDTLDGGTGNDTLVGGTGNDTYVFRVGSGQDLINTADQTVGRIKTIRFTDVASNELTSLERDVNNLIIRYGNNDKITVSGHFASINQIDQVNFSDGVSFNLSQLYAKYPIHLLNSTTGENKLSFGATDDRVYGTDYADILSMGAGNDQAYGGGGNDDLKGDDGNDTLDGGAGKDTLTGGNGDDLLIGGDGDDRIIGDDGDDTIIGGAGNDAIYGGKGNNTFITQLGAGRDLIYTDVTDHDHISTIKFLDVASSDISKITRISYDAITIEYGMGDSITTSIYYSSAPVGLYEFTDKTLTLGELYKTYPIHLSKVADKYVNFFKYSYHVLAGDGDDEVNMGAGDDTLLGEDGNDTLNTYDGNDSVLGGEGNDYIKAGNGNDTICGGADNDTIFGEAGDDLIVGGAGNDQLRGDGGNDTLDGGTGNDTLDGAESGNDTYIFRHGDGQDLIKQNGAATAATIKTIQFEDVKFSDVTLARKVGNDLVLTYGDSDQLTLLEHFTNVNSQVDVFKFADITLTMDDFIARSPVLLSEKPDQFTGTARNEIIRAGLGNDTIDGGSGDDILFGDAGDDVLLGGLGNDKIYGGDNSDGIEGREGNDTLYGENGNDRLDGGAGDDLEYGGSGNDNVVGGLGNDLLFGDAGNDTLRGSAGNDTLDGGVGDDVLEVGTGLDLVLLRAGSGKDTLVLGIHDKANMATVQFEGILANGLTSVVRTGDDLVISYGSGDQLTAQKVFLQPTTNPSQMLFADGQVLTPAQLLAMYSSPAKTAPASITNIVDIESAGVELVGIPALEAA</sequence>
<dbReference type="Pfam" id="PF06594">
    <property type="entry name" value="HCBP_related"/>
    <property type="match status" value="2"/>
</dbReference>
<feature type="domain" description="Haemolysin-type calcium binding-related" evidence="5">
    <location>
        <begin position="452"/>
        <end position="489"/>
    </location>
</feature>
<evidence type="ECO:0000256" key="3">
    <source>
        <dbReference type="ARBA" id="ARBA00022837"/>
    </source>
</evidence>
<dbReference type="GO" id="GO:0005509">
    <property type="term" value="F:calcium ion binding"/>
    <property type="evidence" value="ECO:0007669"/>
    <property type="project" value="InterPro"/>
</dbReference>
<protein>
    <submittedName>
        <fullName evidence="6">Ca2+-binding RTX toxin-like protein</fullName>
    </submittedName>
</protein>
<proteinExistence type="predicted"/>
<evidence type="ECO:0000256" key="2">
    <source>
        <dbReference type="ARBA" id="ARBA00022525"/>
    </source>
</evidence>
<evidence type="ECO:0000259" key="5">
    <source>
        <dbReference type="Pfam" id="PF06594"/>
    </source>
</evidence>
<evidence type="ECO:0000256" key="1">
    <source>
        <dbReference type="ARBA" id="ARBA00004613"/>
    </source>
</evidence>
<keyword evidence="3" id="KW-0106">Calcium</keyword>
<keyword evidence="2" id="KW-0964">Secreted</keyword>
<dbReference type="Pfam" id="PF00353">
    <property type="entry name" value="HemolysinCabind"/>
    <property type="match status" value="11"/>
</dbReference>
<reference evidence="6 7" key="1">
    <citation type="submission" date="2020-08" db="EMBL/GenBank/DDBJ databases">
        <title>Genomic Encyclopedia of Type Strains, Phase III (KMG-III): the genomes of soil and plant-associated and newly described type strains.</title>
        <authorList>
            <person name="Whitman W."/>
        </authorList>
    </citation>
    <scope>NUCLEOTIDE SEQUENCE [LARGE SCALE GENOMIC DNA]</scope>
    <source>
        <strain evidence="6 7">CECT 8897</strain>
    </source>
</reference>
<dbReference type="Proteomes" id="UP000541535">
    <property type="component" value="Unassembled WGS sequence"/>
</dbReference>
<organism evidence="6 7">
    <name type="scientific">Pseudoduganella violacea</name>
    <dbReference type="NCBI Taxonomy" id="1715466"/>
    <lineage>
        <taxon>Bacteria</taxon>
        <taxon>Pseudomonadati</taxon>
        <taxon>Pseudomonadota</taxon>
        <taxon>Betaproteobacteria</taxon>
        <taxon>Burkholderiales</taxon>
        <taxon>Oxalobacteraceae</taxon>
        <taxon>Telluria group</taxon>
        <taxon>Pseudoduganella</taxon>
    </lineage>
</organism>
<keyword evidence="7" id="KW-1185">Reference proteome</keyword>
<feature type="domain" description="Haemolysin-type calcium binding-related" evidence="5">
    <location>
        <begin position="85"/>
        <end position="119"/>
    </location>
</feature>